<keyword evidence="3" id="KW-0964">Secreted</keyword>
<dbReference type="InterPro" id="IPR001398">
    <property type="entry name" value="Macrophage_inhib_fac"/>
</dbReference>
<evidence type="ECO:0000313" key="12">
    <source>
        <dbReference type="EMBL" id="QGU32194.1"/>
    </source>
</evidence>
<evidence type="ECO:0000256" key="6">
    <source>
        <dbReference type="ARBA" id="ARBA00036823"/>
    </source>
</evidence>
<sequence>MPTLRLLTNVEIAPESRPELLARASRQVADLLGKPESYVMVILESGRDLLFAGTSDPSAYLELKSLGLPESRTPEFSRALCGLLAETLAIPPERVYIEFSSPPRHLFGWNNATF</sequence>
<evidence type="ECO:0000256" key="8">
    <source>
        <dbReference type="ARBA" id="ARBA00039086"/>
    </source>
</evidence>
<dbReference type="SUPFAM" id="SSF55331">
    <property type="entry name" value="Tautomerase/MIF"/>
    <property type="match status" value="1"/>
</dbReference>
<dbReference type="KEGG" id="ttp:E6P07_03845"/>
<evidence type="ECO:0000256" key="5">
    <source>
        <dbReference type="ARBA" id="ARBA00036735"/>
    </source>
</evidence>
<dbReference type="EMBL" id="CP039268">
    <property type="protein sequence ID" value="QGU32194.1"/>
    <property type="molecule type" value="Genomic_DNA"/>
</dbReference>
<dbReference type="OrthoDB" id="5769863at2"/>
<keyword evidence="13" id="KW-1185">Reference proteome</keyword>
<evidence type="ECO:0000256" key="11">
    <source>
        <dbReference type="ARBA" id="ARBA00042730"/>
    </source>
</evidence>
<evidence type="ECO:0000256" key="9">
    <source>
        <dbReference type="ARBA" id="ARBA00041631"/>
    </source>
</evidence>
<gene>
    <name evidence="12" type="ORF">E6P07_03845</name>
</gene>
<evidence type="ECO:0000313" key="13">
    <source>
        <dbReference type="Proteomes" id="UP000426424"/>
    </source>
</evidence>
<evidence type="ECO:0000256" key="2">
    <source>
        <dbReference type="ARBA" id="ARBA00022514"/>
    </source>
</evidence>
<name>A0A6I6DXC7_THETI</name>
<evidence type="ECO:0000256" key="3">
    <source>
        <dbReference type="ARBA" id="ARBA00022525"/>
    </source>
</evidence>
<dbReference type="Proteomes" id="UP000426424">
    <property type="component" value="Chromosome"/>
</dbReference>
<comment type="subcellular location">
    <subcellularLocation>
        <location evidence="1">Secreted</location>
    </subcellularLocation>
</comment>
<keyword evidence="2" id="KW-0202">Cytokine</keyword>
<evidence type="ECO:0000256" key="10">
    <source>
        <dbReference type="ARBA" id="ARBA00041912"/>
    </source>
</evidence>
<evidence type="ECO:0000256" key="4">
    <source>
        <dbReference type="ARBA" id="ARBA00023235"/>
    </source>
</evidence>
<dbReference type="InterPro" id="IPR014347">
    <property type="entry name" value="Tautomerase/MIF_sf"/>
</dbReference>
<proteinExistence type="predicted"/>
<dbReference type="GO" id="GO:0050178">
    <property type="term" value="F:phenylpyruvate tautomerase activity"/>
    <property type="evidence" value="ECO:0007669"/>
    <property type="project" value="UniProtKB-EC"/>
</dbReference>
<dbReference type="PANTHER" id="PTHR11954">
    <property type="entry name" value="D-DOPACHROME DECARBOXYLASE"/>
    <property type="match status" value="1"/>
</dbReference>
<dbReference type="AlphaFoldDB" id="A0A6I6DXC7"/>
<protein>
    <recommendedName>
        <fullName evidence="11">L-dopachrome isomerase</fullName>
        <ecNumber evidence="8">5.3.2.1</ecNumber>
        <ecNumber evidence="7">5.3.3.12</ecNumber>
    </recommendedName>
    <alternativeName>
        <fullName evidence="9">L-dopachrome tautomerase</fullName>
    </alternativeName>
    <alternativeName>
        <fullName evidence="10">Phenylpyruvate tautomerase</fullName>
    </alternativeName>
</protein>
<reference evidence="12 13" key="1">
    <citation type="submission" date="2019-12" db="EMBL/GenBank/DDBJ databases">
        <title>The complete genome of the thermophilic, anoxygenic phototrophic gammaproteobacterium Thermochromatium tepidum.</title>
        <authorList>
            <person name="Sattley W.M."/>
            <person name="Swingley W.D."/>
            <person name="Burchell B.M."/>
            <person name="Gurbani S.A."/>
            <person name="Kujawa C.M."/>
            <person name="Nuccio D.A."/>
            <person name="Schladweiler J."/>
            <person name="Shaffer K.N."/>
            <person name="Stokes L.M."/>
            <person name="Touchman J.W."/>
            <person name="Blankenship R.E."/>
            <person name="Madigan M.T."/>
        </authorList>
    </citation>
    <scope>NUCLEOTIDE SEQUENCE [LARGE SCALE GENOMIC DNA]</scope>
    <source>
        <strain evidence="12 13">ATCC 43061</strain>
    </source>
</reference>
<dbReference type="Gene3D" id="3.30.429.10">
    <property type="entry name" value="Macrophage Migration Inhibitory Factor"/>
    <property type="match status" value="1"/>
</dbReference>
<comment type="catalytic activity">
    <reaction evidence="6">
        <text>L-dopachrome = 5,6-dihydroxyindole-2-carboxylate</text>
        <dbReference type="Rhea" id="RHEA:13041"/>
        <dbReference type="ChEBI" id="CHEBI:16875"/>
        <dbReference type="ChEBI" id="CHEBI:57509"/>
        <dbReference type="EC" id="5.3.3.12"/>
    </reaction>
</comment>
<dbReference type="GO" id="GO:0005125">
    <property type="term" value="F:cytokine activity"/>
    <property type="evidence" value="ECO:0007669"/>
    <property type="project" value="UniProtKB-KW"/>
</dbReference>
<evidence type="ECO:0000256" key="7">
    <source>
        <dbReference type="ARBA" id="ARBA00038932"/>
    </source>
</evidence>
<organism evidence="12 13">
    <name type="scientific">Thermochromatium tepidum ATCC 43061</name>
    <dbReference type="NCBI Taxonomy" id="316276"/>
    <lineage>
        <taxon>Bacteria</taxon>
        <taxon>Pseudomonadati</taxon>
        <taxon>Pseudomonadota</taxon>
        <taxon>Gammaproteobacteria</taxon>
        <taxon>Chromatiales</taxon>
        <taxon>Chromatiaceae</taxon>
        <taxon>Thermochromatium</taxon>
    </lineage>
</organism>
<dbReference type="GO" id="GO:0005615">
    <property type="term" value="C:extracellular space"/>
    <property type="evidence" value="ECO:0007669"/>
    <property type="project" value="UniProtKB-KW"/>
</dbReference>
<dbReference type="RefSeq" id="WP_153974393.1">
    <property type="nucleotide sequence ID" value="NZ_CP039268.1"/>
</dbReference>
<dbReference type="PANTHER" id="PTHR11954:SF6">
    <property type="entry name" value="MACROPHAGE MIGRATION INHIBITORY FACTOR"/>
    <property type="match status" value="1"/>
</dbReference>
<dbReference type="Pfam" id="PF01187">
    <property type="entry name" value="MIF"/>
    <property type="match status" value="1"/>
</dbReference>
<accession>A0A6I6DXC7</accession>
<dbReference type="EC" id="5.3.3.12" evidence="7"/>
<dbReference type="GO" id="GO:0004167">
    <property type="term" value="F:dopachrome isomerase activity"/>
    <property type="evidence" value="ECO:0007669"/>
    <property type="project" value="UniProtKB-EC"/>
</dbReference>
<dbReference type="EC" id="5.3.2.1" evidence="8"/>
<keyword evidence="4" id="KW-0413">Isomerase</keyword>
<evidence type="ECO:0000256" key="1">
    <source>
        <dbReference type="ARBA" id="ARBA00004613"/>
    </source>
</evidence>
<comment type="catalytic activity">
    <reaction evidence="5">
        <text>3-phenylpyruvate = enol-phenylpyruvate</text>
        <dbReference type="Rhea" id="RHEA:17097"/>
        <dbReference type="ChEBI" id="CHEBI:16815"/>
        <dbReference type="ChEBI" id="CHEBI:18005"/>
        <dbReference type="EC" id="5.3.2.1"/>
    </reaction>
</comment>